<name>A0A452YRY2_AEGTS</name>
<dbReference type="AlphaFoldDB" id="A0A452YRY2"/>
<feature type="transmembrane region" description="Helical" evidence="1">
    <location>
        <begin position="12"/>
        <end position="29"/>
    </location>
</feature>
<keyword evidence="3" id="KW-1185">Reference proteome</keyword>
<organism evidence="2 3">
    <name type="scientific">Aegilops tauschii subsp. strangulata</name>
    <name type="common">Goatgrass</name>
    <dbReference type="NCBI Taxonomy" id="200361"/>
    <lineage>
        <taxon>Eukaryota</taxon>
        <taxon>Viridiplantae</taxon>
        <taxon>Streptophyta</taxon>
        <taxon>Embryophyta</taxon>
        <taxon>Tracheophyta</taxon>
        <taxon>Spermatophyta</taxon>
        <taxon>Magnoliopsida</taxon>
        <taxon>Liliopsida</taxon>
        <taxon>Poales</taxon>
        <taxon>Poaceae</taxon>
        <taxon>BOP clade</taxon>
        <taxon>Pooideae</taxon>
        <taxon>Triticodae</taxon>
        <taxon>Triticeae</taxon>
        <taxon>Triticinae</taxon>
        <taxon>Aegilops</taxon>
    </lineage>
</organism>
<reference evidence="2" key="5">
    <citation type="journal article" date="2021" name="G3 (Bethesda)">
        <title>Aegilops tauschii genome assembly Aet v5.0 features greater sequence contiguity and improved annotation.</title>
        <authorList>
            <person name="Wang L."/>
            <person name="Zhu T."/>
            <person name="Rodriguez J.C."/>
            <person name="Deal K.R."/>
            <person name="Dubcovsky J."/>
            <person name="McGuire P.E."/>
            <person name="Lux T."/>
            <person name="Spannagl M."/>
            <person name="Mayer K.F.X."/>
            <person name="Baldrich P."/>
            <person name="Meyers B.C."/>
            <person name="Huo N."/>
            <person name="Gu Y.Q."/>
            <person name="Zhou H."/>
            <person name="Devos K.M."/>
            <person name="Bennetzen J.L."/>
            <person name="Unver T."/>
            <person name="Budak H."/>
            <person name="Gulick P.J."/>
            <person name="Galiba G."/>
            <person name="Kalapos B."/>
            <person name="Nelson D.R."/>
            <person name="Li P."/>
            <person name="You F.M."/>
            <person name="Luo M.C."/>
            <person name="Dvorak J."/>
        </authorList>
    </citation>
    <scope>NUCLEOTIDE SEQUENCE [LARGE SCALE GENOMIC DNA]</scope>
    <source>
        <strain evidence="2">cv. AL8/78</strain>
    </source>
</reference>
<protein>
    <submittedName>
        <fullName evidence="2">Uncharacterized protein</fullName>
    </submittedName>
</protein>
<sequence>MIHIYRKYVVSRYFHFFDLVHGVIIWRFIPLQYLNRFSCMSMIQDLCNLILFTCVCLFGGSNDNSFPFEYNYHMFYMNQERHLSSCTSSPSSGMQK</sequence>
<evidence type="ECO:0000256" key="1">
    <source>
        <dbReference type="SAM" id="Phobius"/>
    </source>
</evidence>
<reference evidence="2" key="3">
    <citation type="journal article" date="2017" name="Nature">
        <title>Genome sequence of the progenitor of the wheat D genome Aegilops tauschii.</title>
        <authorList>
            <person name="Luo M.C."/>
            <person name="Gu Y.Q."/>
            <person name="Puiu D."/>
            <person name="Wang H."/>
            <person name="Twardziok S.O."/>
            <person name="Deal K.R."/>
            <person name="Huo N."/>
            <person name="Zhu T."/>
            <person name="Wang L."/>
            <person name="Wang Y."/>
            <person name="McGuire P.E."/>
            <person name="Liu S."/>
            <person name="Long H."/>
            <person name="Ramasamy R.K."/>
            <person name="Rodriguez J.C."/>
            <person name="Van S.L."/>
            <person name="Yuan L."/>
            <person name="Wang Z."/>
            <person name="Xia Z."/>
            <person name="Xiao L."/>
            <person name="Anderson O.D."/>
            <person name="Ouyang S."/>
            <person name="Liang Y."/>
            <person name="Zimin A.V."/>
            <person name="Pertea G."/>
            <person name="Qi P."/>
            <person name="Bennetzen J.L."/>
            <person name="Dai X."/>
            <person name="Dawson M.W."/>
            <person name="Muller H.G."/>
            <person name="Kugler K."/>
            <person name="Rivarola-Duarte L."/>
            <person name="Spannagl M."/>
            <person name="Mayer K.F.X."/>
            <person name="Lu F.H."/>
            <person name="Bevan M.W."/>
            <person name="Leroy P."/>
            <person name="Li P."/>
            <person name="You F.M."/>
            <person name="Sun Q."/>
            <person name="Liu Z."/>
            <person name="Lyons E."/>
            <person name="Wicker T."/>
            <person name="Salzberg S.L."/>
            <person name="Devos K.M."/>
            <person name="Dvorak J."/>
        </authorList>
    </citation>
    <scope>NUCLEOTIDE SEQUENCE [LARGE SCALE GENOMIC DNA]</scope>
    <source>
        <strain evidence="2">cv. AL8/78</strain>
    </source>
</reference>
<keyword evidence="1" id="KW-1133">Transmembrane helix</keyword>
<feature type="transmembrane region" description="Helical" evidence="1">
    <location>
        <begin position="41"/>
        <end position="60"/>
    </location>
</feature>
<keyword evidence="1" id="KW-0812">Transmembrane</keyword>
<reference evidence="2" key="4">
    <citation type="submission" date="2019-03" db="UniProtKB">
        <authorList>
            <consortium name="EnsemblPlants"/>
        </authorList>
    </citation>
    <scope>IDENTIFICATION</scope>
</reference>
<proteinExistence type="predicted"/>
<evidence type="ECO:0000313" key="2">
    <source>
        <dbReference type="EnsemblPlants" id="AET1Gv20516100.8"/>
    </source>
</evidence>
<reference evidence="3" key="2">
    <citation type="journal article" date="2017" name="Nat. Plants">
        <title>The Aegilops tauschii genome reveals multiple impacts of transposons.</title>
        <authorList>
            <person name="Zhao G."/>
            <person name="Zou C."/>
            <person name="Li K."/>
            <person name="Wang K."/>
            <person name="Li T."/>
            <person name="Gao L."/>
            <person name="Zhang X."/>
            <person name="Wang H."/>
            <person name="Yang Z."/>
            <person name="Liu X."/>
            <person name="Jiang W."/>
            <person name="Mao L."/>
            <person name="Kong X."/>
            <person name="Jiao Y."/>
            <person name="Jia J."/>
        </authorList>
    </citation>
    <scope>NUCLEOTIDE SEQUENCE [LARGE SCALE GENOMIC DNA]</scope>
    <source>
        <strain evidence="3">cv. AL8/78</strain>
    </source>
</reference>
<evidence type="ECO:0000313" key="3">
    <source>
        <dbReference type="Proteomes" id="UP000015105"/>
    </source>
</evidence>
<dbReference type="Gramene" id="AET1Gv20516100.8">
    <property type="protein sequence ID" value="AET1Gv20516100.8"/>
    <property type="gene ID" value="AET1Gv20516100"/>
</dbReference>
<dbReference type="Proteomes" id="UP000015105">
    <property type="component" value="Chromosome 1D"/>
</dbReference>
<accession>A0A452YRY2</accession>
<reference evidence="3" key="1">
    <citation type="journal article" date="2014" name="Science">
        <title>Ancient hybridizations among the ancestral genomes of bread wheat.</title>
        <authorList>
            <consortium name="International Wheat Genome Sequencing Consortium,"/>
            <person name="Marcussen T."/>
            <person name="Sandve S.R."/>
            <person name="Heier L."/>
            <person name="Spannagl M."/>
            <person name="Pfeifer M."/>
            <person name="Jakobsen K.S."/>
            <person name="Wulff B.B."/>
            <person name="Steuernagel B."/>
            <person name="Mayer K.F."/>
            <person name="Olsen O.A."/>
        </authorList>
    </citation>
    <scope>NUCLEOTIDE SEQUENCE [LARGE SCALE GENOMIC DNA]</scope>
    <source>
        <strain evidence="3">cv. AL8/78</strain>
    </source>
</reference>
<dbReference type="EnsemblPlants" id="AET1Gv20516100.8">
    <property type="protein sequence ID" value="AET1Gv20516100.8"/>
    <property type="gene ID" value="AET1Gv20516100"/>
</dbReference>
<keyword evidence="1" id="KW-0472">Membrane</keyword>